<dbReference type="Proteomes" id="UP001501237">
    <property type="component" value="Unassembled WGS sequence"/>
</dbReference>
<name>A0ABP6QE47_9ACTN</name>
<dbReference type="InterPro" id="IPR010349">
    <property type="entry name" value="Asparaginase_II"/>
</dbReference>
<dbReference type="RefSeq" id="WP_344832585.1">
    <property type="nucleotide sequence ID" value="NZ_BAAAUV010000013.1"/>
</dbReference>
<organism evidence="1 2">
    <name type="scientific">Actinocorallia longicatena</name>
    <dbReference type="NCBI Taxonomy" id="111803"/>
    <lineage>
        <taxon>Bacteria</taxon>
        <taxon>Bacillati</taxon>
        <taxon>Actinomycetota</taxon>
        <taxon>Actinomycetes</taxon>
        <taxon>Streptosporangiales</taxon>
        <taxon>Thermomonosporaceae</taxon>
        <taxon>Actinocorallia</taxon>
    </lineage>
</organism>
<keyword evidence="2" id="KW-1185">Reference proteome</keyword>
<reference evidence="2" key="1">
    <citation type="journal article" date="2019" name="Int. J. Syst. Evol. Microbiol.">
        <title>The Global Catalogue of Microorganisms (GCM) 10K type strain sequencing project: providing services to taxonomists for standard genome sequencing and annotation.</title>
        <authorList>
            <consortium name="The Broad Institute Genomics Platform"/>
            <consortium name="The Broad Institute Genome Sequencing Center for Infectious Disease"/>
            <person name="Wu L."/>
            <person name="Ma J."/>
        </authorList>
    </citation>
    <scope>NUCLEOTIDE SEQUENCE [LARGE SCALE GENOMIC DNA]</scope>
    <source>
        <strain evidence="2">JCM 9377</strain>
    </source>
</reference>
<evidence type="ECO:0000313" key="2">
    <source>
        <dbReference type="Proteomes" id="UP001501237"/>
    </source>
</evidence>
<proteinExistence type="predicted"/>
<dbReference type="EMBL" id="BAAAUV010000013">
    <property type="protein sequence ID" value="GAA3223432.1"/>
    <property type="molecule type" value="Genomic_DNA"/>
</dbReference>
<protein>
    <submittedName>
        <fullName evidence="1">Asparaginase</fullName>
    </submittedName>
</protein>
<sequence length="316" mass="33022">MAEIGRPVLVEVERSGFVESRHRGTAIALGADGSVVASAGPVDELIFPRSTVKPFQAIAMLRNGLDLRGELLALAAASHSGEPFHVAGAERILSSAGLTAEALRCPADWPLDVEAERELVRAGGTRSRLHMNCSGKHAAMLLTCVRNGWPTESYLEPGHPLQRAVRAVIEEHTGETITVAGTDGCGAPLFAITPRGLARAFHGLTGSPVVEAMRAHPEWTSGTRRDEYRVSRLVPGLLLKCGAEGVDAFCLPDGRTGVVKIDDGAMRARTPVTVALLRAVGVTDPALDELATTPLTGGAAVVGAIRLAAGLDLTGS</sequence>
<dbReference type="PANTHER" id="PTHR42110:SF1">
    <property type="entry name" value="L-ASPARAGINASE, PUTATIVE (AFU_ORTHOLOGUE AFUA_3G11890)-RELATED"/>
    <property type="match status" value="1"/>
</dbReference>
<gene>
    <name evidence="1" type="ORF">GCM10010468_49960</name>
</gene>
<dbReference type="PANTHER" id="PTHR42110">
    <property type="entry name" value="L-ASPARAGINASE, PUTATIVE (AFU_ORTHOLOGUE AFUA_3G11890)-RELATED"/>
    <property type="match status" value="1"/>
</dbReference>
<accession>A0ABP6QE47</accession>
<dbReference type="Pfam" id="PF06089">
    <property type="entry name" value="Asparaginase_II"/>
    <property type="match status" value="1"/>
</dbReference>
<comment type="caution">
    <text evidence="1">The sequence shown here is derived from an EMBL/GenBank/DDBJ whole genome shotgun (WGS) entry which is preliminary data.</text>
</comment>
<evidence type="ECO:0000313" key="1">
    <source>
        <dbReference type="EMBL" id="GAA3223432.1"/>
    </source>
</evidence>